<dbReference type="Pfam" id="PF14516">
    <property type="entry name" value="AAA_35"/>
    <property type="match status" value="1"/>
</dbReference>
<dbReference type="Gene3D" id="1.25.40.620">
    <property type="match status" value="1"/>
</dbReference>
<dbReference type="Gene3D" id="1.10.10.1770">
    <property type="entry name" value="Gun4-like"/>
    <property type="match status" value="1"/>
</dbReference>
<feature type="region of interest" description="Disordered" evidence="1">
    <location>
        <begin position="485"/>
        <end position="518"/>
    </location>
</feature>
<evidence type="ECO:0000256" key="1">
    <source>
        <dbReference type="SAM" id="MobiDB-lite"/>
    </source>
</evidence>
<sequence length="967" mass="110289">MNSPDTQNYQYQFGGSLPANAPSYVTRQADEDLYQAVKAGEFCFVLNSRQMGKSSLRVRTMQRLQGEKVACVAIDLTAIGTSEITSEQWYAGIINTIADSESLNLGEQFDLDELWSENSRLSDVQIFGKFIDKLLKLNSTQIVIFIDEIDSVQSLTFPVDDFFALIRAFFNQRVDNPEYQRITFVLLGVATPSDLIRDKKRTPFNIGTGIELTGFEFAEALPLIGGFSGQTSNPEAVLTAILHWTGGQPFLTQKICAFVRQSKTAIPPGEEAAFVENLVRSRVIDNWESQDEPEHFRTIQNRILKRDEQKAAYLLDLYQQVWHSDGIDIDSSVEQSDLQLAGIVVSKNSKLKVYNLIYQTIFDNLWIEKTLANLRPYADNYRQWILSGSQDESRLLRGNALVEAENWAKDKSLGYQDKDFLAASRKQEREEELAAAELQQEKKARKRMLVGFIVLFITLGVSVTVASIAGREAINAQAESRKAQKLAKNAQAESQKATQELSQTKGELAKQKKESEKVQQEVKDAQKLAEKAKTDLENVQDDKNRLEAQKNQLTDAAKTLQIELKSKSEEINEAEQKIENFKSKQQQIQAQVKLKEQELETANKNTTELKNSIAKVTELSAVASQLQQKGKTNEANQSLNIAGLVLQDKIENPQLKEALLNSALVLGYQYQADEKYEANKTDELKKAEEQLITSLKYLSQIENDYLSQIENDIDNNNSIINLAASLVYIYYAKGRSNKSVADYKKAFDYIKSLKSQFKSNVDLFTLDLNILYNGNADIVALLYRQLKELDESNTIYAQSLKEHLLNELDYLMQQHRWREADEKNWQFILYSAGREKEGFLQLTNVRNFNCEDLKELDTLWTKNSGKHFGYSVQKEIYLASGNSLDFDWEKGEFVNWNEKGYNDFANRVGWQVKGQWRRYEELPMNLKREDEKKSLRGELPERGRGRGELPLRLGLVRFVVLSSCRDL</sequence>
<feature type="domain" description="GUN4-like" evidence="3">
    <location>
        <begin position="803"/>
        <end position="923"/>
    </location>
</feature>
<dbReference type="Proteomes" id="UP001303285">
    <property type="component" value="Unassembled WGS sequence"/>
</dbReference>
<name>A0ABU5UL25_NODSP</name>
<evidence type="ECO:0000313" key="5">
    <source>
        <dbReference type="Proteomes" id="UP001303285"/>
    </source>
</evidence>
<evidence type="ECO:0000259" key="3">
    <source>
        <dbReference type="Pfam" id="PF05419"/>
    </source>
</evidence>
<dbReference type="PANTHER" id="PTHR34800:SF1">
    <property type="entry name" value="TETRAPYRROLE-BINDING PROTEIN, CHLOROPLASTIC"/>
    <property type="match status" value="1"/>
</dbReference>
<evidence type="ECO:0000313" key="4">
    <source>
        <dbReference type="EMBL" id="MEA5606962.1"/>
    </source>
</evidence>
<dbReference type="InterPro" id="IPR008629">
    <property type="entry name" value="GUN4-like"/>
</dbReference>
<dbReference type="RefSeq" id="WP_323244214.1">
    <property type="nucleotide sequence ID" value="NZ_JAYGHK010000005.1"/>
</dbReference>
<keyword evidence="2" id="KW-1133">Transmembrane helix</keyword>
<dbReference type="EMBL" id="JAYGHK010000005">
    <property type="protein sequence ID" value="MEA5606962.1"/>
    <property type="molecule type" value="Genomic_DNA"/>
</dbReference>
<keyword evidence="2" id="KW-0472">Membrane</keyword>
<dbReference type="InterPro" id="IPR037215">
    <property type="entry name" value="GUN4-like_sf"/>
</dbReference>
<accession>A0ABU5UL25</accession>
<keyword evidence="5" id="KW-1185">Reference proteome</keyword>
<keyword evidence="2" id="KW-0812">Transmembrane</keyword>
<dbReference type="CDD" id="cd16383">
    <property type="entry name" value="GUN4"/>
    <property type="match status" value="1"/>
</dbReference>
<dbReference type="Gene3D" id="3.40.50.300">
    <property type="entry name" value="P-loop containing nucleotide triphosphate hydrolases"/>
    <property type="match status" value="1"/>
</dbReference>
<evidence type="ECO:0000256" key="2">
    <source>
        <dbReference type="SAM" id="Phobius"/>
    </source>
</evidence>
<proteinExistence type="predicted"/>
<dbReference type="SUPFAM" id="SSF140869">
    <property type="entry name" value="GUN4-like"/>
    <property type="match status" value="1"/>
</dbReference>
<feature type="transmembrane region" description="Helical" evidence="2">
    <location>
        <begin position="449"/>
        <end position="470"/>
    </location>
</feature>
<comment type="caution">
    <text evidence="4">The sequence shown here is derived from an EMBL/GenBank/DDBJ whole genome shotgun (WGS) entry which is preliminary data.</text>
</comment>
<feature type="compositionally biased region" description="Polar residues" evidence="1">
    <location>
        <begin position="491"/>
        <end position="505"/>
    </location>
</feature>
<protein>
    <submittedName>
        <fullName evidence="4">AAA-like domain-containing protein</fullName>
    </submittedName>
</protein>
<dbReference type="SUPFAM" id="SSF52540">
    <property type="entry name" value="P-loop containing nucleoside triphosphate hydrolases"/>
    <property type="match status" value="1"/>
</dbReference>
<gene>
    <name evidence="4" type="ORF">VB695_02505</name>
</gene>
<reference evidence="4 5" key="1">
    <citation type="submission" date="2023-12" db="EMBL/GenBank/DDBJ databases">
        <title>Baltic Sea Cyanobacteria.</title>
        <authorList>
            <person name="Delbaje E."/>
            <person name="Fewer D.P."/>
            <person name="Shishido T.K."/>
        </authorList>
    </citation>
    <scope>NUCLEOTIDE SEQUENCE [LARGE SCALE GENOMIC DNA]</scope>
    <source>
        <strain evidence="4 5">UHCC 0060</strain>
    </source>
</reference>
<dbReference type="Pfam" id="PF05419">
    <property type="entry name" value="GUN4"/>
    <property type="match status" value="1"/>
</dbReference>
<organism evidence="4 5">
    <name type="scientific">Nodularia spumigena UHCC 0060</name>
    <dbReference type="NCBI Taxonomy" id="3110300"/>
    <lineage>
        <taxon>Bacteria</taxon>
        <taxon>Bacillati</taxon>
        <taxon>Cyanobacteriota</taxon>
        <taxon>Cyanophyceae</taxon>
        <taxon>Nostocales</taxon>
        <taxon>Nodulariaceae</taxon>
        <taxon>Nodularia</taxon>
    </lineage>
</organism>
<dbReference type="PANTHER" id="PTHR34800">
    <property type="entry name" value="TETRAPYRROLE-BINDING PROTEIN, CHLOROPLASTIC"/>
    <property type="match status" value="1"/>
</dbReference>
<feature type="compositionally biased region" description="Basic and acidic residues" evidence="1">
    <location>
        <begin position="507"/>
        <end position="518"/>
    </location>
</feature>
<dbReference type="InterPro" id="IPR027417">
    <property type="entry name" value="P-loop_NTPase"/>
</dbReference>